<sequence length="909" mass="102429">MHTDPAHIVLRMSISVKMSNSEHVGIAVEQTDIKEDPQSSDALAALQFKRLDLTDSNELSDVGEQENNGITSRKDGRTHTSLCAKCWYVFDHLFEVDSPSAAERLAALSRAFPFYSNTSFIEKSAKAGCYLCHQLFAALGVNEVDGRSEIERGGIITVSGSRDDKGDIEPLWLFTIVADRDGYDIDIMSYFEAKDNAILTSEEFGTNLKDSIQLTRAWIEGCENHEDCRPPGIPYLPTRLVHVGNSITAPRLVLSSTLNRDTKYLTLSHCWGKAPICTLRLENIAAFMTEIPLGILSNTFQDAIVVTRGLGVDYIWIDSLCIIQDKDCDDWSKEAGKMASVYSSSFLNIAATNAENGNGGLFYRGPPQPETIFRVDAVAKGGKVTGTCFPTSMWKIWSQSLPLLRRGWVFQEMILAPRTVHFTWNQIFWECNTINFCSAWPDGKTPWEWGRFVHLLGLLKKPVSAYDWRSIVQEYSKYSLTYGTDRLIALSGIARALQQTQHQEYCVGLWKENLIDQLCWHRSTGFTEHIRPNAEDWKDEYMGPSWSWISLAYPVDLHYKKFDRAHARVLGINAEYATSDIFGAVTSAELYLTCDYVCSIKIPVPLEPTDTAGMTLWPTANCHIWDVDVQLKLNFDYRGKGDLCYLVALLSKPTGEVKPNLLSGLILQSTGIKSGEYHRIGIFTASETGGNEDISTAYLNWIAMSSPTFRDLIPVLTSTASVSFALSEYWTFMPFLRPDISPQSLVNFWDSFLYPSSPAWLGFGLTSSLFGYLSYRSSQNPSRRLYGWGVIFALSHYAFGYVEVSHILSKIPLAPLDDVKNLQRKWLMIHTARTIWTSVVQVDVAWRLILPGGQGETKGLGSEFWIENIFAKRSYSWPVLLFYPALLSPEASSYLLFYKRGKFHTYQIP</sequence>
<dbReference type="Proteomes" id="UP001595075">
    <property type="component" value="Unassembled WGS sequence"/>
</dbReference>
<name>A0ABR4BR72_9HELO</name>
<organism evidence="2 3">
    <name type="scientific">Oculimacula yallundae</name>
    <dbReference type="NCBI Taxonomy" id="86028"/>
    <lineage>
        <taxon>Eukaryota</taxon>
        <taxon>Fungi</taxon>
        <taxon>Dikarya</taxon>
        <taxon>Ascomycota</taxon>
        <taxon>Pezizomycotina</taxon>
        <taxon>Leotiomycetes</taxon>
        <taxon>Helotiales</taxon>
        <taxon>Ploettnerulaceae</taxon>
        <taxon>Oculimacula</taxon>
    </lineage>
</organism>
<dbReference type="PANTHER" id="PTHR33112:SF15">
    <property type="entry name" value="HETEROKARYON INCOMPATIBILITY DOMAIN-CONTAINING PROTEIN"/>
    <property type="match status" value="1"/>
</dbReference>
<evidence type="ECO:0000259" key="1">
    <source>
        <dbReference type="Pfam" id="PF06985"/>
    </source>
</evidence>
<dbReference type="EMBL" id="JAZHXI010000023">
    <property type="protein sequence ID" value="KAL2060176.1"/>
    <property type="molecule type" value="Genomic_DNA"/>
</dbReference>
<proteinExistence type="predicted"/>
<accession>A0ABR4BR72</accession>
<evidence type="ECO:0000313" key="2">
    <source>
        <dbReference type="EMBL" id="KAL2060176.1"/>
    </source>
</evidence>
<protein>
    <recommendedName>
        <fullName evidence="1">Heterokaryon incompatibility domain-containing protein</fullName>
    </recommendedName>
</protein>
<dbReference type="Pfam" id="PF06985">
    <property type="entry name" value="HET"/>
    <property type="match status" value="1"/>
</dbReference>
<feature type="domain" description="Heterokaryon incompatibility" evidence="1">
    <location>
        <begin position="264"/>
        <end position="412"/>
    </location>
</feature>
<comment type="caution">
    <text evidence="2">The sequence shown here is derived from an EMBL/GenBank/DDBJ whole genome shotgun (WGS) entry which is preliminary data.</text>
</comment>
<dbReference type="PANTHER" id="PTHR33112">
    <property type="entry name" value="DOMAIN PROTEIN, PUTATIVE-RELATED"/>
    <property type="match status" value="1"/>
</dbReference>
<evidence type="ECO:0000313" key="3">
    <source>
        <dbReference type="Proteomes" id="UP001595075"/>
    </source>
</evidence>
<reference evidence="2 3" key="1">
    <citation type="journal article" date="2024" name="Commun. Biol.">
        <title>Comparative genomic analysis of thermophilic fungi reveals convergent evolutionary adaptations and gene losses.</title>
        <authorList>
            <person name="Steindorff A.S."/>
            <person name="Aguilar-Pontes M.V."/>
            <person name="Robinson A.J."/>
            <person name="Andreopoulos B."/>
            <person name="LaButti K."/>
            <person name="Kuo A."/>
            <person name="Mondo S."/>
            <person name="Riley R."/>
            <person name="Otillar R."/>
            <person name="Haridas S."/>
            <person name="Lipzen A."/>
            <person name="Grimwood J."/>
            <person name="Schmutz J."/>
            <person name="Clum A."/>
            <person name="Reid I.D."/>
            <person name="Moisan M.C."/>
            <person name="Butler G."/>
            <person name="Nguyen T.T.M."/>
            <person name="Dewar K."/>
            <person name="Conant G."/>
            <person name="Drula E."/>
            <person name="Henrissat B."/>
            <person name="Hansel C."/>
            <person name="Singer S."/>
            <person name="Hutchinson M.I."/>
            <person name="de Vries R.P."/>
            <person name="Natvig D.O."/>
            <person name="Powell A.J."/>
            <person name="Tsang A."/>
            <person name="Grigoriev I.V."/>
        </authorList>
    </citation>
    <scope>NUCLEOTIDE SEQUENCE [LARGE SCALE GENOMIC DNA]</scope>
    <source>
        <strain evidence="2 3">CBS 494.80</strain>
    </source>
</reference>
<keyword evidence="3" id="KW-1185">Reference proteome</keyword>
<gene>
    <name evidence="2" type="ORF">VTL71DRAFT_9571</name>
</gene>
<dbReference type="InterPro" id="IPR010730">
    <property type="entry name" value="HET"/>
</dbReference>